<evidence type="ECO:0000313" key="2">
    <source>
        <dbReference type="EMBL" id="REJ03870.1"/>
    </source>
</evidence>
<name>A0A371NNY4_9MICO</name>
<proteinExistence type="predicted"/>
<accession>A0A371NNY4</accession>
<evidence type="ECO:0000313" key="3">
    <source>
        <dbReference type="Proteomes" id="UP000262172"/>
    </source>
</evidence>
<keyword evidence="1" id="KW-1133">Transmembrane helix</keyword>
<feature type="transmembrane region" description="Helical" evidence="1">
    <location>
        <begin position="81"/>
        <end position="105"/>
    </location>
</feature>
<dbReference type="RefSeq" id="WP_116243391.1">
    <property type="nucleotide sequence ID" value="NZ_QUAB01000048.1"/>
</dbReference>
<feature type="transmembrane region" description="Helical" evidence="1">
    <location>
        <begin position="50"/>
        <end position="75"/>
    </location>
</feature>
<sequence length="143" mass="15883">MARGYRDRADDSLLTLLGDMPDLVSNLVKAEIDAGKAWVRKTSKDAGMGSLWFVVALFFLFWAIPVILTFAIAGIASWMPVWASALVVFGILILTVLVFGLLGLLRFRKLTKRENPAQAVSEDIRLVREAGDERPREAADDEF</sequence>
<keyword evidence="3" id="KW-1185">Reference proteome</keyword>
<dbReference type="Proteomes" id="UP000262172">
    <property type="component" value="Unassembled WGS sequence"/>
</dbReference>
<dbReference type="EMBL" id="QUAB01000048">
    <property type="protein sequence ID" value="REJ03870.1"/>
    <property type="molecule type" value="Genomic_DNA"/>
</dbReference>
<dbReference type="AlphaFoldDB" id="A0A371NNY4"/>
<organism evidence="2 3">
    <name type="scientific">Microbacterium bovistercoris</name>
    <dbReference type="NCBI Taxonomy" id="2293570"/>
    <lineage>
        <taxon>Bacteria</taxon>
        <taxon>Bacillati</taxon>
        <taxon>Actinomycetota</taxon>
        <taxon>Actinomycetes</taxon>
        <taxon>Micrococcales</taxon>
        <taxon>Microbacteriaceae</taxon>
        <taxon>Microbacterium</taxon>
    </lineage>
</organism>
<protein>
    <submittedName>
        <fullName evidence="2">Phage holin family protein</fullName>
    </submittedName>
</protein>
<comment type="caution">
    <text evidence="2">The sequence shown here is derived from an EMBL/GenBank/DDBJ whole genome shotgun (WGS) entry which is preliminary data.</text>
</comment>
<reference evidence="2 3" key="1">
    <citation type="submission" date="2018-08" db="EMBL/GenBank/DDBJ databases">
        <title>Isolation, diversity and antifungal activity of Actinobacteria from cow dung.</title>
        <authorList>
            <person name="Ling L."/>
        </authorList>
    </citation>
    <scope>NUCLEOTIDE SEQUENCE [LARGE SCALE GENOMIC DNA]</scope>
    <source>
        <strain evidence="2 3">NEAU-LLE</strain>
    </source>
</reference>
<gene>
    <name evidence="2" type="ORF">DY023_16225</name>
</gene>
<evidence type="ECO:0000256" key="1">
    <source>
        <dbReference type="SAM" id="Phobius"/>
    </source>
</evidence>
<dbReference type="OrthoDB" id="5082180at2"/>
<dbReference type="InterPro" id="IPR009937">
    <property type="entry name" value="Phage_holin_3_6"/>
</dbReference>
<keyword evidence="1" id="KW-0812">Transmembrane</keyword>
<dbReference type="Pfam" id="PF07332">
    <property type="entry name" value="Phage_holin_3_6"/>
    <property type="match status" value="1"/>
</dbReference>
<keyword evidence="1" id="KW-0472">Membrane</keyword>